<gene>
    <name evidence="5" type="ORF">EV688_101322</name>
</gene>
<dbReference type="CDD" id="cd15482">
    <property type="entry name" value="Sialidase_non-viral"/>
    <property type="match status" value="2"/>
</dbReference>
<dbReference type="SUPFAM" id="SSF110296">
    <property type="entry name" value="Oligoxyloglucan reducing end-specific cellobiohydrolase"/>
    <property type="match status" value="1"/>
</dbReference>
<keyword evidence="3" id="KW-0732">Signal</keyword>
<reference evidence="5 6" key="1">
    <citation type="submission" date="2019-03" db="EMBL/GenBank/DDBJ databases">
        <title>Genomic Encyclopedia of Type Strains, Phase IV (KMG-IV): sequencing the most valuable type-strain genomes for metagenomic binning, comparative biology and taxonomic classification.</title>
        <authorList>
            <person name="Goeker M."/>
        </authorList>
    </citation>
    <scope>NUCLEOTIDE SEQUENCE [LARGE SCALE GENOMIC DNA]</scope>
    <source>
        <strain evidence="5 6">DSM 23344</strain>
    </source>
</reference>
<protein>
    <submittedName>
        <fullName evidence="5">Photosystem II stability/assembly factor-like uncharacterized protein</fullName>
    </submittedName>
</protein>
<dbReference type="InterPro" id="IPR052025">
    <property type="entry name" value="Xyloglucanase_GH74"/>
</dbReference>
<evidence type="ECO:0000256" key="1">
    <source>
        <dbReference type="ARBA" id="ARBA00022737"/>
    </source>
</evidence>
<dbReference type="GO" id="GO:0010411">
    <property type="term" value="P:xyloglucan metabolic process"/>
    <property type="evidence" value="ECO:0007669"/>
    <property type="project" value="TreeGrafter"/>
</dbReference>
<keyword evidence="1" id="KW-0677">Repeat</keyword>
<evidence type="ECO:0000313" key="5">
    <source>
        <dbReference type="EMBL" id="TCO78505.1"/>
    </source>
</evidence>
<dbReference type="InterPro" id="IPR031778">
    <property type="entry name" value="Sortilin_N"/>
</dbReference>
<dbReference type="InterPro" id="IPR036278">
    <property type="entry name" value="Sialidase_sf"/>
</dbReference>
<feature type="chain" id="PRO_5020961114" evidence="3">
    <location>
        <begin position="33"/>
        <end position="1058"/>
    </location>
</feature>
<dbReference type="RefSeq" id="WP_117316686.1">
    <property type="nucleotide sequence ID" value="NZ_QQSW01000006.1"/>
</dbReference>
<feature type="domain" description="Sortilin N-terminal" evidence="4">
    <location>
        <begin position="133"/>
        <end position="259"/>
    </location>
</feature>
<dbReference type="AlphaFoldDB" id="A0A4R2LGR0"/>
<accession>A0A4R2LGR0</accession>
<dbReference type="SUPFAM" id="SSF50939">
    <property type="entry name" value="Sialidases"/>
    <property type="match status" value="2"/>
</dbReference>
<evidence type="ECO:0000313" key="6">
    <source>
        <dbReference type="Proteomes" id="UP000294980"/>
    </source>
</evidence>
<keyword evidence="6" id="KW-1185">Reference proteome</keyword>
<name>A0A4R2LGR0_9GAMM</name>
<feature type="region of interest" description="Disordered" evidence="2">
    <location>
        <begin position="536"/>
        <end position="556"/>
    </location>
</feature>
<dbReference type="OrthoDB" id="5664384at2"/>
<comment type="caution">
    <text evidence="5">The sequence shown here is derived from an EMBL/GenBank/DDBJ whole genome shotgun (WGS) entry which is preliminary data.</text>
</comment>
<dbReference type="PANTHER" id="PTHR43739:SF5">
    <property type="entry name" value="EXO-ALPHA-SIALIDASE"/>
    <property type="match status" value="1"/>
</dbReference>
<dbReference type="InterPro" id="IPR015943">
    <property type="entry name" value="WD40/YVTN_repeat-like_dom_sf"/>
</dbReference>
<dbReference type="PANTHER" id="PTHR43739">
    <property type="entry name" value="XYLOGLUCANASE (EUROFUNG)"/>
    <property type="match status" value="1"/>
</dbReference>
<evidence type="ECO:0000256" key="3">
    <source>
        <dbReference type="SAM" id="SignalP"/>
    </source>
</evidence>
<proteinExistence type="predicted"/>
<evidence type="ECO:0000256" key="2">
    <source>
        <dbReference type="SAM" id="MobiDB-lite"/>
    </source>
</evidence>
<feature type="signal peptide" evidence="3">
    <location>
        <begin position="1"/>
        <end position="32"/>
    </location>
</feature>
<dbReference type="Gene3D" id="2.130.10.10">
    <property type="entry name" value="YVTN repeat-like/Quinoprotein amine dehydrogenase"/>
    <property type="match status" value="5"/>
</dbReference>
<dbReference type="Proteomes" id="UP000294980">
    <property type="component" value="Unassembled WGS sequence"/>
</dbReference>
<evidence type="ECO:0000259" key="4">
    <source>
        <dbReference type="Pfam" id="PF15902"/>
    </source>
</evidence>
<organism evidence="5 6">
    <name type="scientific">Chromatocurvus halotolerans</name>
    <dbReference type="NCBI Taxonomy" id="1132028"/>
    <lineage>
        <taxon>Bacteria</taxon>
        <taxon>Pseudomonadati</taxon>
        <taxon>Pseudomonadota</taxon>
        <taxon>Gammaproteobacteria</taxon>
        <taxon>Cellvibrionales</taxon>
        <taxon>Halieaceae</taxon>
        <taxon>Chromatocurvus</taxon>
    </lineage>
</organism>
<sequence length="1058" mass="116064">MKSSCVKPVRFLSRCTLALSLLSAMTSSLAFSAEKERAFFDGIEARNVGPFRGGRATVSVGVKDNPHVYYMGTTGGVWKTENAGASWAPISDKDFGSSAVGAIAVAESDPNVLFVGMGESPFRNIASSQGDGVYKSTNAGKSWTRVGLENVRQIGEIRIHPQNPDVVWVAAQGNTYAPDDSGGIYKSADGGATWRRVLEAPNDTTGAVDLALDMSNPRILFAALWDNQREPWSLRSGGEGSGIWRSTDGGESWDRLSDDLPEGMGKIGVAASPAKPGRVWAIIEAEGDEGGLYRSDDGGDSWSQLNKERILRARSWYYMHIFADPNDENTVYVLNAPFMKSIDGGKTFSPVEVPHGDNHYLWVNPDNSRWMVNANDGGANVSFDGGESWSRQDNQPTAQFYRVNTDNDFEYRIYGGQQDNSTVAIRSRSRDGEIGRDDWDVHGGCESAYVAMDPDNPRYTYAGCYLGLIDEFDTETGTTRSIKAYAELGLGQLSRDAKYRFNWNAPIHVSLHDPEVIYHAANVLLKSSDRGFNWTEASPDLTRNEDDKQGRGAGPYTNENIEQYNTIFALAESPHDAATLWVGSDDGLVHVTRDAGETWKNVTPRGVGRGLVNAIEVSPHNPAVAYVTVMKYKEGDNRPYVYRTADYGNSWTSISDGLPEAHFARVVREDPEREGLLFAGMERGLYLSFNGGADWQSLQTNLPVVPVTDLMVRRNDLVLATQGRAFWVLDDIAPLRQFAPAQKTAPFHLYTPSPAYRLTPTEGRATGGESVAPSAPNGAVIYYALPAQIDLDEQSLTLEVLDAEGQVVREFATDAEKGHKGGGSGTAMALPAQEGINRFVWDLRGAPATKLDYDVAYGAGKDKTIAGYRLAPGSYTLRLSLGEETLEESVELIWDPINRYEAEAIAEQQTFLAEVFDMIDGIYRRIGSLQSVQKQVELRKALAAEAGDDEVEEAAESLLAALKTWQTSVTTPDRETFQDVLNFHPRLDTFLIDVYQQADNAVLGLTRGQRERLQDLRPEWQAAMEAWDTLVEEDLAAFNAVAGPAVKAPAVETDRQSD</sequence>
<dbReference type="Pfam" id="PF15902">
    <property type="entry name" value="Sortilin-Vps10"/>
    <property type="match status" value="1"/>
</dbReference>
<dbReference type="EMBL" id="SLWX01000001">
    <property type="protein sequence ID" value="TCO78505.1"/>
    <property type="molecule type" value="Genomic_DNA"/>
</dbReference>